<dbReference type="KEGG" id="vg:77924202"/>
<dbReference type="GeneID" id="77924202"/>
<protein>
    <submittedName>
        <fullName evidence="1">Uncharacterized protein</fullName>
    </submittedName>
</protein>
<accession>A0A5Q2F672</accession>
<dbReference type="EMBL" id="MN484601">
    <property type="protein sequence ID" value="QGF20213.1"/>
    <property type="molecule type" value="Genomic_DNA"/>
</dbReference>
<name>A0A5Q2F672_9CAUD</name>
<sequence>MAEYKCGKCGSWYRGVPFDQLSRVTREHIKNCEKRVTECDSKTQMNEVVREYTDGGAGVMITLTGSDSKFRCKCGANVFRKAKDPQYGEIFICNACRAEYLGE</sequence>
<dbReference type="RefSeq" id="YP_010648743.1">
    <property type="nucleotide sequence ID" value="NC_070762.1"/>
</dbReference>
<dbReference type="Proteomes" id="UP000400849">
    <property type="component" value="Segment"/>
</dbReference>
<proteinExistence type="predicted"/>
<organism evidence="1 2">
    <name type="scientific">Gordonia phage Sixama</name>
    <dbReference type="NCBI Taxonomy" id="2653271"/>
    <lineage>
        <taxon>Viruses</taxon>
        <taxon>Duplodnaviria</taxon>
        <taxon>Heunggongvirae</taxon>
        <taxon>Uroviricota</taxon>
        <taxon>Caudoviricetes</taxon>
        <taxon>Sixamavirus</taxon>
        <taxon>Sixamavirus sixama</taxon>
    </lineage>
</organism>
<evidence type="ECO:0000313" key="1">
    <source>
        <dbReference type="EMBL" id="QGF20213.1"/>
    </source>
</evidence>
<keyword evidence="2" id="KW-1185">Reference proteome</keyword>
<evidence type="ECO:0000313" key="2">
    <source>
        <dbReference type="Proteomes" id="UP000400849"/>
    </source>
</evidence>
<gene>
    <name evidence="1" type="primary">34</name>
    <name evidence="1" type="ORF">SEA_SIXAMA_34</name>
</gene>
<reference evidence="1 2" key="1">
    <citation type="submission" date="2019-09" db="EMBL/GenBank/DDBJ databases">
        <authorList>
            <person name="Christie C.A."/>
            <person name="Diallo A.S."/>
            <person name="Dixon Z."/>
            <person name="McIntosh P.M."/>
            <person name="Murthy K.H."/>
            <person name="Rosen M.G."/>
            <person name="Simpson L.M."/>
            <person name="Koustas K."/>
            <person name="Fogarty M.P."/>
            <person name="Molloy S.D."/>
            <person name="Garlena R.A."/>
            <person name="Russell D.A."/>
            <person name="Pope W.H."/>
            <person name="Jacobs-Sera D."/>
            <person name="Hatfull G.F."/>
        </authorList>
    </citation>
    <scope>NUCLEOTIDE SEQUENCE [LARGE SCALE GENOMIC DNA]</scope>
</reference>